<protein>
    <submittedName>
        <fullName evidence="2">Uncharacterized protein</fullName>
    </submittedName>
</protein>
<organism evidence="2 3">
    <name type="scientific">Christensenella minuta</name>
    <dbReference type="NCBI Taxonomy" id="626937"/>
    <lineage>
        <taxon>Bacteria</taxon>
        <taxon>Bacillati</taxon>
        <taxon>Bacillota</taxon>
        <taxon>Clostridia</taxon>
        <taxon>Christensenellales</taxon>
        <taxon>Christensenellaceae</taxon>
        <taxon>Christensenella</taxon>
    </lineage>
</organism>
<gene>
    <name evidence="2" type="ORF">HMPREF3293_00469</name>
</gene>
<keyword evidence="1" id="KW-0732">Signal</keyword>
<sequence>MRKLSFILCMVLVLSVCSVGFAAEPAYSDANPPAPVFSPDAVYAESPDFSMNIAPYAITTVLDWSNSITKVSSTSVRCNSYTVASGIADKIGVEYVLYQYNGGWQRYKSITHSKSRSASFSDAASFSVASGYSYYVTTYHRTYSGSTVVSTKTATSGSIYVS</sequence>
<feature type="signal peptide" evidence="1">
    <location>
        <begin position="1"/>
        <end position="22"/>
    </location>
</feature>
<dbReference type="AlphaFoldDB" id="A0A136Q7I1"/>
<reference evidence="2 3" key="1">
    <citation type="submission" date="2016-02" db="EMBL/GenBank/DDBJ databases">
        <authorList>
            <person name="Wen L."/>
            <person name="He K."/>
            <person name="Yang H."/>
        </authorList>
    </citation>
    <scope>NUCLEOTIDE SEQUENCE [LARGE SCALE GENOMIC DNA]</scope>
    <source>
        <strain evidence="2 3">DSM 22607</strain>
    </source>
</reference>
<name>A0A136Q7I1_9FIRM</name>
<keyword evidence="3" id="KW-1185">Reference proteome</keyword>
<evidence type="ECO:0000313" key="2">
    <source>
        <dbReference type="EMBL" id="KXK66638.1"/>
    </source>
</evidence>
<proteinExistence type="predicted"/>
<feature type="chain" id="PRO_5007478661" evidence="1">
    <location>
        <begin position="23"/>
        <end position="162"/>
    </location>
</feature>
<dbReference type="EMBL" id="LSZW01000035">
    <property type="protein sequence ID" value="KXK66638.1"/>
    <property type="molecule type" value="Genomic_DNA"/>
</dbReference>
<dbReference type="Proteomes" id="UP000070366">
    <property type="component" value="Unassembled WGS sequence"/>
</dbReference>
<dbReference type="RefSeq" id="WP_066522923.1">
    <property type="nucleotide sequence ID" value="NZ_CABMOF010000011.1"/>
</dbReference>
<comment type="caution">
    <text evidence="2">The sequence shown here is derived from an EMBL/GenBank/DDBJ whole genome shotgun (WGS) entry which is preliminary data.</text>
</comment>
<dbReference type="OrthoDB" id="9921522at2"/>
<dbReference type="STRING" id="626937.HMPREF3293_00469"/>
<evidence type="ECO:0000256" key="1">
    <source>
        <dbReference type="SAM" id="SignalP"/>
    </source>
</evidence>
<accession>A0A136Q7I1</accession>
<evidence type="ECO:0000313" key="3">
    <source>
        <dbReference type="Proteomes" id="UP000070366"/>
    </source>
</evidence>
<dbReference type="KEGG" id="cmiu:B1H56_07260"/>